<proteinExistence type="inferred from homology"/>
<name>A0A316HJI1_9GAMM</name>
<dbReference type="PROSITE" id="PS51352">
    <property type="entry name" value="THIOREDOXIN_2"/>
    <property type="match status" value="1"/>
</dbReference>
<comment type="similarity">
    <text evidence="1">Belongs to the SCO1/2 family.</text>
</comment>
<accession>A0A316HJI1</accession>
<dbReference type="Gene3D" id="3.40.30.10">
    <property type="entry name" value="Glutaredoxin"/>
    <property type="match status" value="1"/>
</dbReference>
<evidence type="ECO:0000256" key="2">
    <source>
        <dbReference type="ARBA" id="ARBA00023008"/>
    </source>
</evidence>
<organism evidence="6 7">
    <name type="scientific">Fulvimonas soli</name>
    <dbReference type="NCBI Taxonomy" id="155197"/>
    <lineage>
        <taxon>Bacteria</taxon>
        <taxon>Pseudomonadati</taxon>
        <taxon>Pseudomonadota</taxon>
        <taxon>Gammaproteobacteria</taxon>
        <taxon>Lysobacterales</taxon>
        <taxon>Rhodanobacteraceae</taxon>
        <taxon>Fulvimonas</taxon>
    </lineage>
</organism>
<comment type="caution">
    <text evidence="6">The sequence shown here is derived from an EMBL/GenBank/DDBJ whole genome shotgun (WGS) entry which is preliminary data.</text>
</comment>
<dbReference type="Proteomes" id="UP000245812">
    <property type="component" value="Unassembled WGS sequence"/>
</dbReference>
<dbReference type="EMBL" id="QGHC01000022">
    <property type="protein sequence ID" value="PWK81370.1"/>
    <property type="molecule type" value="Genomic_DNA"/>
</dbReference>
<dbReference type="SUPFAM" id="SSF52833">
    <property type="entry name" value="Thioredoxin-like"/>
    <property type="match status" value="1"/>
</dbReference>
<dbReference type="Pfam" id="PF02630">
    <property type="entry name" value="SCO1-SenC"/>
    <property type="match status" value="1"/>
</dbReference>
<dbReference type="PANTHER" id="PTHR12151:SF25">
    <property type="entry name" value="LINALOOL DEHYDRATASE_ISOMERASE DOMAIN-CONTAINING PROTEIN"/>
    <property type="match status" value="1"/>
</dbReference>
<evidence type="ECO:0000259" key="5">
    <source>
        <dbReference type="PROSITE" id="PS51352"/>
    </source>
</evidence>
<protein>
    <submittedName>
        <fullName evidence="6">Protein SCO1/2</fullName>
    </submittedName>
</protein>
<dbReference type="FunFam" id="3.40.30.10:FF:000013">
    <property type="entry name" value="Blast:Protein SCO1 homolog, mitochondrial"/>
    <property type="match status" value="1"/>
</dbReference>
<evidence type="ECO:0000313" key="6">
    <source>
        <dbReference type="EMBL" id="PWK81370.1"/>
    </source>
</evidence>
<keyword evidence="4" id="KW-1015">Disulfide bond</keyword>
<feature type="binding site" evidence="3">
    <location>
        <position position="89"/>
    </location>
    <ligand>
        <name>Cu cation</name>
        <dbReference type="ChEBI" id="CHEBI:23378"/>
    </ligand>
</feature>
<dbReference type="AlphaFoldDB" id="A0A316HJI1"/>
<sequence length="218" mass="23907">MSYAGGMIRTDSRTKPRRPARLLALLALLAALLPLAACQRGEAVPWRLTDVGGHMPDLDFNLVDDHGRAVTGRDYRGKVVLLYFGYTHCPDVCPLTLAQLHVVMQRLGPLADGARILFVSVDPARDTPEVMHAYVNAFDPRAVGLSGTPRAIEALSKRYRSAFTREPDRGDGQYEVSHSSAIYIFDRDGKARLLATPANPQDDLVHDLHLLLSLGDAP</sequence>
<feature type="domain" description="Thioredoxin" evidence="5">
    <location>
        <begin position="49"/>
        <end position="213"/>
    </location>
</feature>
<gene>
    <name evidence="6" type="ORF">C7456_12222</name>
</gene>
<reference evidence="6 7" key="1">
    <citation type="submission" date="2018-05" db="EMBL/GenBank/DDBJ databases">
        <title>Genomic Encyclopedia of Type Strains, Phase IV (KMG-IV): sequencing the most valuable type-strain genomes for metagenomic binning, comparative biology and taxonomic classification.</title>
        <authorList>
            <person name="Goeker M."/>
        </authorList>
    </citation>
    <scope>NUCLEOTIDE SEQUENCE [LARGE SCALE GENOMIC DNA]</scope>
    <source>
        <strain evidence="6 7">DSM 14263</strain>
    </source>
</reference>
<feature type="binding site" evidence="3">
    <location>
        <position position="93"/>
    </location>
    <ligand>
        <name>Cu cation</name>
        <dbReference type="ChEBI" id="CHEBI:23378"/>
    </ligand>
</feature>
<evidence type="ECO:0000256" key="3">
    <source>
        <dbReference type="PIRSR" id="PIRSR603782-1"/>
    </source>
</evidence>
<dbReference type="InterPro" id="IPR036249">
    <property type="entry name" value="Thioredoxin-like_sf"/>
</dbReference>
<feature type="disulfide bond" description="Redox-active" evidence="4">
    <location>
        <begin position="89"/>
        <end position="93"/>
    </location>
</feature>
<keyword evidence="7" id="KW-1185">Reference proteome</keyword>
<dbReference type="InterPro" id="IPR003782">
    <property type="entry name" value="SCO1/SenC"/>
</dbReference>
<dbReference type="CDD" id="cd02968">
    <property type="entry name" value="SCO"/>
    <property type="match status" value="1"/>
</dbReference>
<feature type="binding site" evidence="3">
    <location>
        <position position="178"/>
    </location>
    <ligand>
        <name>Cu cation</name>
        <dbReference type="ChEBI" id="CHEBI:23378"/>
    </ligand>
</feature>
<dbReference type="GO" id="GO:0046872">
    <property type="term" value="F:metal ion binding"/>
    <property type="evidence" value="ECO:0007669"/>
    <property type="project" value="UniProtKB-KW"/>
</dbReference>
<evidence type="ECO:0000313" key="7">
    <source>
        <dbReference type="Proteomes" id="UP000245812"/>
    </source>
</evidence>
<keyword evidence="2 3" id="KW-0186">Copper</keyword>
<dbReference type="InterPro" id="IPR013766">
    <property type="entry name" value="Thioredoxin_domain"/>
</dbReference>
<evidence type="ECO:0000256" key="1">
    <source>
        <dbReference type="ARBA" id="ARBA00010996"/>
    </source>
</evidence>
<dbReference type="PANTHER" id="PTHR12151">
    <property type="entry name" value="ELECTRON TRANSPORT PROTIN SCO1/SENC FAMILY MEMBER"/>
    <property type="match status" value="1"/>
</dbReference>
<evidence type="ECO:0000256" key="4">
    <source>
        <dbReference type="PIRSR" id="PIRSR603782-2"/>
    </source>
</evidence>
<keyword evidence="3" id="KW-0479">Metal-binding</keyword>